<dbReference type="Proteomes" id="UP000644699">
    <property type="component" value="Unassembled WGS sequence"/>
</dbReference>
<dbReference type="InterPro" id="IPR047140">
    <property type="entry name" value="LabA"/>
</dbReference>
<dbReference type="Pfam" id="PF01936">
    <property type="entry name" value="NYN"/>
    <property type="match status" value="1"/>
</dbReference>
<gene>
    <name evidence="2" type="ORF">GCM10011390_39890</name>
</gene>
<accession>A0A917EAP6</accession>
<reference evidence="2" key="2">
    <citation type="submission" date="2020-09" db="EMBL/GenBank/DDBJ databases">
        <authorList>
            <person name="Sun Q."/>
            <person name="Zhou Y."/>
        </authorList>
    </citation>
    <scope>NUCLEOTIDE SEQUENCE</scope>
    <source>
        <strain evidence="2">CGMCC 1.15367</strain>
    </source>
</reference>
<dbReference type="PANTHER" id="PTHR35458:SF8">
    <property type="entry name" value="SLR0650 PROTEIN"/>
    <property type="match status" value="1"/>
</dbReference>
<feature type="domain" description="NYN" evidence="1">
    <location>
        <begin position="15"/>
        <end position="167"/>
    </location>
</feature>
<evidence type="ECO:0000313" key="2">
    <source>
        <dbReference type="EMBL" id="GGE16834.1"/>
    </source>
</evidence>
<dbReference type="InterPro" id="IPR021139">
    <property type="entry name" value="NYN"/>
</dbReference>
<dbReference type="AlphaFoldDB" id="A0A917EAP6"/>
<evidence type="ECO:0000313" key="3">
    <source>
        <dbReference type="Proteomes" id="UP000644699"/>
    </source>
</evidence>
<sequence length="185" mass="19993">MIAAGHAGLSAPGFVLVAFDGANCDRIRKSLGCRIPFPSLLRFLVPGGEPVRAVYHRDLRDRTEAKRLDGLLRHLERKGFEVHGAGPDDMGNGPRERYGTNLVELAVAVMGFADEARRVVLVGGDRKLVPLAQALRERGTHLTVATALSVPEVIRASPELLDEANEVVDFTAHVLAAADGEKRND</sequence>
<keyword evidence="3" id="KW-1185">Reference proteome</keyword>
<dbReference type="GO" id="GO:0004540">
    <property type="term" value="F:RNA nuclease activity"/>
    <property type="evidence" value="ECO:0007669"/>
    <property type="project" value="InterPro"/>
</dbReference>
<organism evidence="2 3">
    <name type="scientific">Aureimonas endophytica</name>
    <dbReference type="NCBI Taxonomy" id="2027858"/>
    <lineage>
        <taxon>Bacteria</taxon>
        <taxon>Pseudomonadati</taxon>
        <taxon>Pseudomonadota</taxon>
        <taxon>Alphaproteobacteria</taxon>
        <taxon>Hyphomicrobiales</taxon>
        <taxon>Aurantimonadaceae</taxon>
        <taxon>Aureimonas</taxon>
    </lineage>
</organism>
<dbReference type="EMBL" id="BMIQ01000007">
    <property type="protein sequence ID" value="GGE16834.1"/>
    <property type="molecule type" value="Genomic_DNA"/>
</dbReference>
<dbReference type="RefSeq" id="WP_019994450.1">
    <property type="nucleotide sequence ID" value="NZ_BMIQ01000007.1"/>
</dbReference>
<evidence type="ECO:0000259" key="1">
    <source>
        <dbReference type="Pfam" id="PF01936"/>
    </source>
</evidence>
<reference evidence="2" key="1">
    <citation type="journal article" date="2014" name="Int. J. Syst. Evol. Microbiol.">
        <title>Complete genome sequence of Corynebacterium casei LMG S-19264T (=DSM 44701T), isolated from a smear-ripened cheese.</title>
        <authorList>
            <consortium name="US DOE Joint Genome Institute (JGI-PGF)"/>
            <person name="Walter F."/>
            <person name="Albersmeier A."/>
            <person name="Kalinowski J."/>
            <person name="Ruckert C."/>
        </authorList>
    </citation>
    <scope>NUCLEOTIDE SEQUENCE</scope>
    <source>
        <strain evidence="2">CGMCC 1.15367</strain>
    </source>
</reference>
<dbReference type="Gene3D" id="3.40.50.1010">
    <property type="entry name" value="5'-nuclease"/>
    <property type="match status" value="1"/>
</dbReference>
<proteinExistence type="predicted"/>
<protein>
    <recommendedName>
        <fullName evidence="1">NYN domain-containing protein</fullName>
    </recommendedName>
</protein>
<name>A0A917EAP6_9HYPH</name>
<dbReference type="PANTHER" id="PTHR35458">
    <property type="entry name" value="SLR0755 PROTEIN"/>
    <property type="match status" value="1"/>
</dbReference>
<comment type="caution">
    <text evidence="2">The sequence shown here is derived from an EMBL/GenBank/DDBJ whole genome shotgun (WGS) entry which is preliminary data.</text>
</comment>